<dbReference type="InterPro" id="IPR016032">
    <property type="entry name" value="Sig_transdc_resp-reg_C-effctor"/>
</dbReference>
<protein>
    <recommendedName>
        <fullName evidence="4">HTH luxR-type domain-containing protein</fullName>
    </recommendedName>
</protein>
<keyword evidence="6" id="KW-1185">Reference proteome</keyword>
<keyword evidence="1" id="KW-0805">Transcription regulation</keyword>
<dbReference type="PROSITE" id="PS00622">
    <property type="entry name" value="HTH_LUXR_1"/>
    <property type="match status" value="1"/>
</dbReference>
<dbReference type="InterPro" id="IPR000792">
    <property type="entry name" value="Tscrpt_reg_LuxR_C"/>
</dbReference>
<dbReference type="PROSITE" id="PS50043">
    <property type="entry name" value="HTH_LUXR_2"/>
    <property type="match status" value="1"/>
</dbReference>
<dbReference type="SUPFAM" id="SSF52540">
    <property type="entry name" value="P-loop containing nucleoside triphosphate hydrolases"/>
    <property type="match status" value="1"/>
</dbReference>
<gene>
    <name evidence="5" type="ORF">Mco01_42630</name>
</gene>
<feature type="domain" description="HTH luxR-type" evidence="4">
    <location>
        <begin position="291"/>
        <end position="355"/>
    </location>
</feature>
<dbReference type="PANTHER" id="PTHR44688">
    <property type="entry name" value="DNA-BINDING TRANSCRIPTIONAL ACTIVATOR DEVR_DOSR"/>
    <property type="match status" value="1"/>
</dbReference>
<dbReference type="PRINTS" id="PR00038">
    <property type="entry name" value="HTHLUXR"/>
</dbReference>
<dbReference type="Gene3D" id="1.10.10.10">
    <property type="entry name" value="Winged helix-like DNA-binding domain superfamily/Winged helix DNA-binding domain"/>
    <property type="match status" value="1"/>
</dbReference>
<evidence type="ECO:0000256" key="3">
    <source>
        <dbReference type="ARBA" id="ARBA00023163"/>
    </source>
</evidence>
<evidence type="ECO:0000313" key="6">
    <source>
        <dbReference type="Proteomes" id="UP000603904"/>
    </source>
</evidence>
<organism evidence="5 6">
    <name type="scientific">Microbispora corallina</name>
    <dbReference type="NCBI Taxonomy" id="83302"/>
    <lineage>
        <taxon>Bacteria</taxon>
        <taxon>Bacillati</taxon>
        <taxon>Actinomycetota</taxon>
        <taxon>Actinomycetes</taxon>
        <taxon>Streptosporangiales</taxon>
        <taxon>Streptosporangiaceae</taxon>
        <taxon>Microbispora</taxon>
    </lineage>
</organism>
<evidence type="ECO:0000256" key="2">
    <source>
        <dbReference type="ARBA" id="ARBA00023125"/>
    </source>
</evidence>
<keyword evidence="3" id="KW-0804">Transcription</keyword>
<dbReference type="CDD" id="cd06170">
    <property type="entry name" value="LuxR_C_like"/>
    <property type="match status" value="1"/>
</dbReference>
<dbReference type="SUPFAM" id="SSF46894">
    <property type="entry name" value="C-terminal effector domain of the bipartite response regulators"/>
    <property type="match status" value="1"/>
</dbReference>
<name>A0ABQ4G2F5_9ACTN</name>
<proteinExistence type="predicted"/>
<dbReference type="InterPro" id="IPR027417">
    <property type="entry name" value="P-loop_NTPase"/>
</dbReference>
<sequence length="355" mass="37940">MSGRAREIGEIVETVHAGVSLVVTGEPGVGKTALIRRAVRELGGVTVAAVPGTSLPPEPTGPLLLVVERAYLLDPASARRVHDLVASGEATLLAEARTGAEPPGPVAALLVEGLATRWDLSPLPAEHAVRILAAALRGPVDGATAQRLWRAAAGNMRLLRELVETGLASGRLSLMDDRWTLSGDLPLGDRVRELVRDEIGHLDDGEREALDLLAVAGEVDVDALERLTSPAALHRLERRGLVRAHRLGTRLQVRFARPIHRAALREDLGPIVVRDLLRRLGRPAGHPVNGGSRASGDFSRREQEVAQLASWGMTNREIAEWLGLSPRTVGNHLCRVYTKLGVADRSRLGSIGSAG</sequence>
<dbReference type="SMART" id="SM00421">
    <property type="entry name" value="HTH_LUXR"/>
    <property type="match status" value="1"/>
</dbReference>
<dbReference type="PANTHER" id="PTHR44688:SF16">
    <property type="entry name" value="DNA-BINDING TRANSCRIPTIONAL ACTIVATOR DEVR_DOSR"/>
    <property type="match status" value="1"/>
</dbReference>
<comment type="caution">
    <text evidence="5">The sequence shown here is derived from an EMBL/GenBank/DDBJ whole genome shotgun (WGS) entry which is preliminary data.</text>
</comment>
<dbReference type="Pfam" id="PF00196">
    <property type="entry name" value="GerE"/>
    <property type="match status" value="1"/>
</dbReference>
<dbReference type="EMBL" id="BOOC01000021">
    <property type="protein sequence ID" value="GIH41263.1"/>
    <property type="molecule type" value="Genomic_DNA"/>
</dbReference>
<reference evidence="5 6" key="1">
    <citation type="submission" date="2021-01" db="EMBL/GenBank/DDBJ databases">
        <title>Whole genome shotgun sequence of Microbispora corallina NBRC 16416.</title>
        <authorList>
            <person name="Komaki H."/>
            <person name="Tamura T."/>
        </authorList>
    </citation>
    <scope>NUCLEOTIDE SEQUENCE [LARGE SCALE GENOMIC DNA]</scope>
    <source>
        <strain evidence="5 6">NBRC 16416</strain>
    </source>
</reference>
<keyword evidence="2" id="KW-0238">DNA-binding</keyword>
<evidence type="ECO:0000313" key="5">
    <source>
        <dbReference type="EMBL" id="GIH41263.1"/>
    </source>
</evidence>
<accession>A0ABQ4G2F5</accession>
<evidence type="ECO:0000259" key="4">
    <source>
        <dbReference type="PROSITE" id="PS50043"/>
    </source>
</evidence>
<dbReference type="InterPro" id="IPR036388">
    <property type="entry name" value="WH-like_DNA-bd_sf"/>
</dbReference>
<evidence type="ECO:0000256" key="1">
    <source>
        <dbReference type="ARBA" id="ARBA00023015"/>
    </source>
</evidence>
<dbReference type="Proteomes" id="UP000603904">
    <property type="component" value="Unassembled WGS sequence"/>
</dbReference>